<keyword evidence="11 12" id="KW-0472">Membrane</keyword>
<keyword evidence="5 12" id="KW-0812">Transmembrane</keyword>
<evidence type="ECO:0000256" key="12">
    <source>
        <dbReference type="SAM" id="Phobius"/>
    </source>
</evidence>
<sequence>MNNLFSKIKINPLFWLVVGIGVMTGYFKEVLMVFTIVFIHEMGHAFAANFFNWRINKIELLPFGGVAEVDDTGNRPFHEEVIVILAGPFQHLWMMLLSYLMMNFSFWSLYDHQLFIWHNLMILGFNLIPVLPLDGGRLLQMWFTYRYPYVQALTIGRYASCIGLISLVVLSFIYLPFHLNLWIVLSFLIISNYLEWKQRHYKFMRFLMARRSMEMNVPYLKESLLPVRDSLTLKEVMKKCRRGYRHSFKIFHTKQATTSMVEEKELLELLFTKNDLKAPLSRFGFTDSRNHR</sequence>
<evidence type="ECO:0000256" key="6">
    <source>
        <dbReference type="ARBA" id="ARBA00022723"/>
    </source>
</evidence>
<feature type="domain" description="Peptidase M50" evidence="13">
    <location>
        <begin position="30"/>
        <end position="104"/>
    </location>
</feature>
<keyword evidence="7" id="KW-0378">Hydrolase</keyword>
<keyword evidence="8" id="KW-0862">Zinc</keyword>
<evidence type="ECO:0000256" key="4">
    <source>
        <dbReference type="ARBA" id="ARBA00022670"/>
    </source>
</evidence>
<gene>
    <name evidence="14" type="ORF">J7W16_00725</name>
</gene>
<keyword evidence="4" id="KW-0645">Protease</keyword>
<comment type="cofactor">
    <cofactor evidence="1">
        <name>Zn(2+)</name>
        <dbReference type="ChEBI" id="CHEBI:29105"/>
    </cofactor>
</comment>
<dbReference type="GO" id="GO:0016020">
    <property type="term" value="C:membrane"/>
    <property type="evidence" value="ECO:0007669"/>
    <property type="project" value="UniProtKB-SubCell"/>
</dbReference>
<feature type="transmembrane region" description="Helical" evidence="12">
    <location>
        <begin position="12"/>
        <end position="39"/>
    </location>
</feature>
<comment type="caution">
    <text evidence="14">The sequence shown here is derived from an EMBL/GenBank/DDBJ whole genome shotgun (WGS) entry which is preliminary data.</text>
</comment>
<keyword evidence="9 12" id="KW-1133">Transmembrane helix</keyword>
<evidence type="ECO:0000256" key="11">
    <source>
        <dbReference type="ARBA" id="ARBA00023136"/>
    </source>
</evidence>
<evidence type="ECO:0000259" key="13">
    <source>
        <dbReference type="Pfam" id="PF02163"/>
    </source>
</evidence>
<dbReference type="PANTHER" id="PTHR39188:SF3">
    <property type="entry name" value="STAGE IV SPORULATION PROTEIN FB"/>
    <property type="match status" value="1"/>
</dbReference>
<feature type="transmembrane region" description="Helical" evidence="12">
    <location>
        <begin position="154"/>
        <end position="173"/>
    </location>
</feature>
<comment type="similarity">
    <text evidence="3">Belongs to the peptidase M50B family.</text>
</comment>
<dbReference type="CDD" id="cd06161">
    <property type="entry name" value="S2P-M50_SpoIVFB"/>
    <property type="match status" value="1"/>
</dbReference>
<comment type="subcellular location">
    <subcellularLocation>
        <location evidence="2">Membrane</location>
        <topology evidence="2">Multi-pass membrane protein</topology>
    </subcellularLocation>
</comment>
<evidence type="ECO:0000256" key="9">
    <source>
        <dbReference type="ARBA" id="ARBA00022989"/>
    </source>
</evidence>
<evidence type="ECO:0000256" key="1">
    <source>
        <dbReference type="ARBA" id="ARBA00001947"/>
    </source>
</evidence>
<evidence type="ECO:0000256" key="10">
    <source>
        <dbReference type="ARBA" id="ARBA00023049"/>
    </source>
</evidence>
<dbReference type="GO" id="GO:0046872">
    <property type="term" value="F:metal ion binding"/>
    <property type="evidence" value="ECO:0007669"/>
    <property type="project" value="UniProtKB-KW"/>
</dbReference>
<feature type="transmembrane region" description="Helical" evidence="12">
    <location>
        <begin position="114"/>
        <end position="133"/>
    </location>
</feature>
<protein>
    <submittedName>
        <fullName evidence="14">M50 family metallopeptidase</fullName>
    </submittedName>
</protein>
<evidence type="ECO:0000256" key="5">
    <source>
        <dbReference type="ARBA" id="ARBA00022692"/>
    </source>
</evidence>
<evidence type="ECO:0000256" key="3">
    <source>
        <dbReference type="ARBA" id="ARBA00007931"/>
    </source>
</evidence>
<dbReference type="GO" id="GO:0008237">
    <property type="term" value="F:metallopeptidase activity"/>
    <property type="evidence" value="ECO:0007669"/>
    <property type="project" value="UniProtKB-KW"/>
</dbReference>
<evidence type="ECO:0000313" key="14">
    <source>
        <dbReference type="EMBL" id="MBP3949636.1"/>
    </source>
</evidence>
<dbReference type="EMBL" id="JAGKSQ010000001">
    <property type="protein sequence ID" value="MBP3949636.1"/>
    <property type="molecule type" value="Genomic_DNA"/>
</dbReference>
<proteinExistence type="inferred from homology"/>
<dbReference type="PANTHER" id="PTHR39188">
    <property type="entry name" value="MEMBRANE-ASSOCIATED ZINC METALLOPROTEASE M50B"/>
    <property type="match status" value="1"/>
</dbReference>
<dbReference type="InterPro" id="IPR008915">
    <property type="entry name" value="Peptidase_M50"/>
</dbReference>
<accession>A0A940WNS9</accession>
<evidence type="ECO:0000256" key="8">
    <source>
        <dbReference type="ARBA" id="ARBA00022833"/>
    </source>
</evidence>
<feature type="transmembrane region" description="Helical" evidence="12">
    <location>
        <begin position="179"/>
        <end position="196"/>
    </location>
</feature>
<dbReference type="Proteomes" id="UP000678228">
    <property type="component" value="Unassembled WGS sequence"/>
</dbReference>
<evidence type="ECO:0000313" key="15">
    <source>
        <dbReference type="Proteomes" id="UP000678228"/>
    </source>
</evidence>
<dbReference type="Pfam" id="PF02163">
    <property type="entry name" value="Peptidase_M50"/>
    <property type="match status" value="1"/>
</dbReference>
<evidence type="ECO:0000256" key="7">
    <source>
        <dbReference type="ARBA" id="ARBA00022801"/>
    </source>
</evidence>
<keyword evidence="6" id="KW-0479">Metal-binding</keyword>
<keyword evidence="15" id="KW-1185">Reference proteome</keyword>
<name>A0A940WNS9_9BACI</name>
<feature type="transmembrane region" description="Helical" evidence="12">
    <location>
        <begin position="81"/>
        <end position="102"/>
    </location>
</feature>
<reference evidence="14" key="1">
    <citation type="submission" date="2021-03" db="EMBL/GenBank/DDBJ databases">
        <title>Bacillus suaedae sp. nov., isolated from Suaeda aralocaspica.</title>
        <authorList>
            <person name="Lei R.F.R."/>
        </authorList>
    </citation>
    <scope>NUCLEOTIDE SEQUENCE</scope>
    <source>
        <strain evidence="14">YZJH907-2</strain>
    </source>
</reference>
<organism evidence="14 15">
    <name type="scientific">Halalkalibacter suaedae</name>
    <dbReference type="NCBI Taxonomy" id="2822140"/>
    <lineage>
        <taxon>Bacteria</taxon>
        <taxon>Bacillati</taxon>
        <taxon>Bacillota</taxon>
        <taxon>Bacilli</taxon>
        <taxon>Bacillales</taxon>
        <taxon>Bacillaceae</taxon>
        <taxon>Halalkalibacter</taxon>
    </lineage>
</organism>
<keyword evidence="10" id="KW-0482">Metalloprotease</keyword>
<evidence type="ECO:0000256" key="2">
    <source>
        <dbReference type="ARBA" id="ARBA00004141"/>
    </source>
</evidence>
<dbReference type="GO" id="GO:0006508">
    <property type="term" value="P:proteolysis"/>
    <property type="evidence" value="ECO:0007669"/>
    <property type="project" value="UniProtKB-KW"/>
</dbReference>
<dbReference type="AlphaFoldDB" id="A0A940WNS9"/>